<dbReference type="EMBL" id="WJBD01000001">
    <property type="protein sequence ID" value="MBC3886915.1"/>
    <property type="molecule type" value="Genomic_DNA"/>
</dbReference>
<sequence>MQQEEIMHLLKLNNKIFRTTQVYLDKVLKKYELSSGSYPYLLMLKHQDGINQNKISEKLGYDKAMTTRTVTKLIKLGYLERNKDETDHRANNIYLTEKANVVIENILDEIHQLVQLMTKGMNDEEKINTVKSLQKLLTNMRELNI</sequence>
<protein>
    <submittedName>
        <fullName evidence="5">MarR family transcriptional regulator</fullName>
    </submittedName>
</protein>
<dbReference type="Pfam" id="PF01047">
    <property type="entry name" value="MarR"/>
    <property type="match status" value="1"/>
</dbReference>
<dbReference type="InterPro" id="IPR036390">
    <property type="entry name" value="WH_DNA-bd_sf"/>
</dbReference>
<proteinExistence type="predicted"/>
<gene>
    <name evidence="5" type="ORF">GH810_01120</name>
</gene>
<dbReference type="Proteomes" id="UP000616595">
    <property type="component" value="Unassembled WGS sequence"/>
</dbReference>
<organism evidence="5 6">
    <name type="scientific">Acetobacterium paludosum</name>
    <dbReference type="NCBI Taxonomy" id="52693"/>
    <lineage>
        <taxon>Bacteria</taxon>
        <taxon>Bacillati</taxon>
        <taxon>Bacillota</taxon>
        <taxon>Clostridia</taxon>
        <taxon>Eubacteriales</taxon>
        <taxon>Eubacteriaceae</taxon>
        <taxon>Acetobacterium</taxon>
    </lineage>
</organism>
<keyword evidence="3" id="KW-0804">Transcription</keyword>
<name>A0A923HTD1_9FIRM</name>
<evidence type="ECO:0000256" key="2">
    <source>
        <dbReference type="ARBA" id="ARBA00023125"/>
    </source>
</evidence>
<evidence type="ECO:0000313" key="5">
    <source>
        <dbReference type="EMBL" id="MBC3886915.1"/>
    </source>
</evidence>
<keyword evidence="1" id="KW-0805">Transcription regulation</keyword>
<evidence type="ECO:0000259" key="4">
    <source>
        <dbReference type="PROSITE" id="PS50995"/>
    </source>
</evidence>
<dbReference type="Gene3D" id="1.10.10.10">
    <property type="entry name" value="Winged helix-like DNA-binding domain superfamily/Winged helix DNA-binding domain"/>
    <property type="match status" value="1"/>
</dbReference>
<dbReference type="PANTHER" id="PTHR42756">
    <property type="entry name" value="TRANSCRIPTIONAL REGULATOR, MARR"/>
    <property type="match status" value="1"/>
</dbReference>
<dbReference type="OrthoDB" id="795750at2"/>
<dbReference type="InterPro" id="IPR000835">
    <property type="entry name" value="HTH_MarR-typ"/>
</dbReference>
<dbReference type="RefSeq" id="WP_148565536.1">
    <property type="nucleotide sequence ID" value="NZ_RXYA01000001.1"/>
</dbReference>
<dbReference type="AlphaFoldDB" id="A0A923HTD1"/>
<reference evidence="5" key="1">
    <citation type="submission" date="2019-10" db="EMBL/GenBank/DDBJ databases">
        <authorList>
            <person name="Ross D.E."/>
            <person name="Gulliver D."/>
        </authorList>
    </citation>
    <scope>NUCLEOTIDE SEQUENCE</scope>
    <source>
        <strain evidence="5">DER-2019</strain>
    </source>
</reference>
<evidence type="ECO:0000256" key="1">
    <source>
        <dbReference type="ARBA" id="ARBA00023015"/>
    </source>
</evidence>
<feature type="domain" description="HTH marR-type" evidence="4">
    <location>
        <begin position="3"/>
        <end position="142"/>
    </location>
</feature>
<evidence type="ECO:0000256" key="3">
    <source>
        <dbReference type="ARBA" id="ARBA00023163"/>
    </source>
</evidence>
<dbReference type="GO" id="GO:0003677">
    <property type="term" value="F:DNA binding"/>
    <property type="evidence" value="ECO:0007669"/>
    <property type="project" value="UniProtKB-KW"/>
</dbReference>
<keyword evidence="2" id="KW-0238">DNA-binding</keyword>
<dbReference type="PANTHER" id="PTHR42756:SF2">
    <property type="entry name" value="MARR FAMILY REGULATORY PROTEIN"/>
    <property type="match status" value="1"/>
</dbReference>
<keyword evidence="6" id="KW-1185">Reference proteome</keyword>
<dbReference type="SMART" id="SM00347">
    <property type="entry name" value="HTH_MARR"/>
    <property type="match status" value="1"/>
</dbReference>
<reference evidence="5" key="2">
    <citation type="submission" date="2020-10" db="EMBL/GenBank/DDBJ databases">
        <title>Comparative genomics of the Acetobacterium genus.</title>
        <authorList>
            <person name="Marshall C."/>
            <person name="May H."/>
            <person name="Norman S."/>
        </authorList>
    </citation>
    <scope>NUCLEOTIDE SEQUENCE</scope>
    <source>
        <strain evidence="5">DER-2019</strain>
    </source>
</reference>
<accession>A0A923HTD1</accession>
<dbReference type="PROSITE" id="PS50995">
    <property type="entry name" value="HTH_MARR_2"/>
    <property type="match status" value="1"/>
</dbReference>
<dbReference type="PRINTS" id="PR00598">
    <property type="entry name" value="HTHMARR"/>
</dbReference>
<comment type="caution">
    <text evidence="5">The sequence shown here is derived from an EMBL/GenBank/DDBJ whole genome shotgun (WGS) entry which is preliminary data.</text>
</comment>
<evidence type="ECO:0000313" key="6">
    <source>
        <dbReference type="Proteomes" id="UP000616595"/>
    </source>
</evidence>
<dbReference type="GO" id="GO:0003700">
    <property type="term" value="F:DNA-binding transcription factor activity"/>
    <property type="evidence" value="ECO:0007669"/>
    <property type="project" value="InterPro"/>
</dbReference>
<dbReference type="SUPFAM" id="SSF46785">
    <property type="entry name" value="Winged helix' DNA-binding domain"/>
    <property type="match status" value="1"/>
</dbReference>
<dbReference type="InterPro" id="IPR036388">
    <property type="entry name" value="WH-like_DNA-bd_sf"/>
</dbReference>